<dbReference type="GO" id="GO:0016020">
    <property type="term" value="C:membrane"/>
    <property type="evidence" value="ECO:0007669"/>
    <property type="project" value="TreeGrafter"/>
</dbReference>
<evidence type="ECO:0000313" key="6">
    <source>
        <dbReference type="EMBL" id="CAE6488190.1"/>
    </source>
</evidence>
<dbReference type="GO" id="GO:0016887">
    <property type="term" value="F:ATP hydrolysis activity"/>
    <property type="evidence" value="ECO:0007669"/>
    <property type="project" value="InterPro"/>
</dbReference>
<organism evidence="6 7">
    <name type="scientific">Rhizoctonia solani</name>
    <dbReference type="NCBI Taxonomy" id="456999"/>
    <lineage>
        <taxon>Eukaryota</taxon>
        <taxon>Fungi</taxon>
        <taxon>Dikarya</taxon>
        <taxon>Basidiomycota</taxon>
        <taxon>Agaricomycotina</taxon>
        <taxon>Agaricomycetes</taxon>
        <taxon>Cantharellales</taxon>
        <taxon>Ceratobasidiaceae</taxon>
        <taxon>Rhizoctonia</taxon>
    </lineage>
</organism>
<keyword evidence="4" id="KW-1133">Transmembrane helix</keyword>
<accession>A0A8H3CPT8</accession>
<evidence type="ECO:0000259" key="5">
    <source>
        <dbReference type="PROSITE" id="PS50893"/>
    </source>
</evidence>
<name>A0A8H3CPT8_9AGAM</name>
<evidence type="ECO:0000256" key="2">
    <source>
        <dbReference type="ARBA" id="ARBA00022840"/>
    </source>
</evidence>
<dbReference type="PROSITE" id="PS50893">
    <property type="entry name" value="ABC_TRANSPORTER_2"/>
    <property type="match status" value="1"/>
</dbReference>
<evidence type="ECO:0000256" key="4">
    <source>
        <dbReference type="SAM" id="Phobius"/>
    </source>
</evidence>
<proteinExistence type="predicted"/>
<comment type="caution">
    <text evidence="6">The sequence shown here is derived from an EMBL/GenBank/DDBJ whole genome shotgun (WGS) entry which is preliminary data.</text>
</comment>
<dbReference type="GO" id="GO:0042626">
    <property type="term" value="F:ATPase-coupled transmembrane transporter activity"/>
    <property type="evidence" value="ECO:0007669"/>
    <property type="project" value="TreeGrafter"/>
</dbReference>
<feature type="region of interest" description="Disordered" evidence="3">
    <location>
        <begin position="89"/>
        <end position="111"/>
    </location>
</feature>
<evidence type="ECO:0000256" key="3">
    <source>
        <dbReference type="SAM" id="MobiDB-lite"/>
    </source>
</evidence>
<reference evidence="6" key="1">
    <citation type="submission" date="2021-01" db="EMBL/GenBank/DDBJ databases">
        <authorList>
            <person name="Kaushik A."/>
        </authorList>
    </citation>
    <scope>NUCLEOTIDE SEQUENCE</scope>
    <source>
        <strain evidence="6">AG6-10EEA</strain>
    </source>
</reference>
<keyword evidence="1" id="KW-0547">Nucleotide-binding</keyword>
<gene>
    <name evidence="6" type="ORF">RDB_LOCUS97907</name>
</gene>
<sequence>MSSVVRAEGMITQLLLEHSLRIRMVAQVVGGSSDKTPKAVTPVVDTADIAEGQESPIDALEQRIQGDGGESDSSGHTVEASNAQTLVASTSSIKGGDRAEDDDVSKGEDNGSSNLVGKINNLMSTDLENITGGADFLFLLVFAPVQIIFSIFFLYRILGWSGVPTHAVNLDALRSNITIIPQQPELMSGTVRQNLDPFDEYDDAVLNAALRSAGLDTLQSEDDEGYIGLDSGVSAGGGNFSLGQRQILALARAIVRRSKVLILDEATAAIDYNTDTAIQKSIRTELNDKTLIIVAHRLQTICDADKILVLEAGKIIEFDSPAALLRKESGAFKSLVDESGDRDALYAMAKGR</sequence>
<evidence type="ECO:0000313" key="7">
    <source>
        <dbReference type="Proteomes" id="UP000663853"/>
    </source>
</evidence>
<dbReference type="EMBL" id="CAJMXA010002861">
    <property type="protein sequence ID" value="CAE6488190.1"/>
    <property type="molecule type" value="Genomic_DNA"/>
</dbReference>
<dbReference type="InterPro" id="IPR050173">
    <property type="entry name" value="ABC_transporter_C-like"/>
</dbReference>
<dbReference type="PANTHER" id="PTHR24223">
    <property type="entry name" value="ATP-BINDING CASSETTE SUB-FAMILY C"/>
    <property type="match status" value="1"/>
</dbReference>
<evidence type="ECO:0000256" key="1">
    <source>
        <dbReference type="ARBA" id="ARBA00022741"/>
    </source>
</evidence>
<dbReference type="Proteomes" id="UP000663853">
    <property type="component" value="Unassembled WGS sequence"/>
</dbReference>
<dbReference type="InterPro" id="IPR027417">
    <property type="entry name" value="P-loop_NTPase"/>
</dbReference>
<dbReference type="SUPFAM" id="SSF52540">
    <property type="entry name" value="P-loop containing nucleoside triphosphate hydrolases"/>
    <property type="match status" value="1"/>
</dbReference>
<dbReference type="InterPro" id="IPR003439">
    <property type="entry name" value="ABC_transporter-like_ATP-bd"/>
</dbReference>
<protein>
    <recommendedName>
        <fullName evidence="5">ABC transporter domain-containing protein</fullName>
    </recommendedName>
</protein>
<keyword evidence="4" id="KW-0812">Transmembrane</keyword>
<dbReference type="Pfam" id="PF00005">
    <property type="entry name" value="ABC_tran"/>
    <property type="match status" value="1"/>
</dbReference>
<feature type="domain" description="ABC transporter" evidence="5">
    <location>
        <begin position="81"/>
        <end position="337"/>
    </location>
</feature>
<dbReference type="Gene3D" id="3.40.50.300">
    <property type="entry name" value="P-loop containing nucleotide triphosphate hydrolases"/>
    <property type="match status" value="1"/>
</dbReference>
<feature type="transmembrane region" description="Helical" evidence="4">
    <location>
        <begin position="136"/>
        <end position="155"/>
    </location>
</feature>
<keyword evidence="2" id="KW-0067">ATP-binding</keyword>
<dbReference type="GO" id="GO:0005524">
    <property type="term" value="F:ATP binding"/>
    <property type="evidence" value="ECO:0007669"/>
    <property type="project" value="UniProtKB-KW"/>
</dbReference>
<dbReference type="AlphaFoldDB" id="A0A8H3CPT8"/>
<keyword evidence="4" id="KW-0472">Membrane</keyword>